<dbReference type="EMBL" id="DQ295238">
    <property type="protein sequence ID" value="ABC25287.1"/>
    <property type="molecule type" value="Genomic_DNA"/>
</dbReference>
<keyword evidence="3" id="KW-0449">Lipoprotein</keyword>
<reference evidence="3" key="1">
    <citation type="journal article" date="2006" name="Appl. Environ. Microbiol.">
        <title>Comparative genomics of DNA fragments from six Antarctic marine planktonic bacteria.</title>
        <authorList>
            <person name="Grzymski J.J."/>
            <person name="Carter B.J."/>
            <person name="DeLong E.F."/>
            <person name="Feldman R.A."/>
            <person name="Ghadiri A."/>
            <person name="Murray A.E."/>
        </authorList>
    </citation>
    <scope>NUCLEOTIDE SEQUENCE</scope>
</reference>
<evidence type="ECO:0000256" key="1">
    <source>
        <dbReference type="SAM" id="MobiDB-lite"/>
    </source>
</evidence>
<feature type="region of interest" description="Disordered" evidence="1">
    <location>
        <begin position="82"/>
        <end position="112"/>
    </location>
</feature>
<evidence type="ECO:0000256" key="2">
    <source>
        <dbReference type="SAM" id="SignalP"/>
    </source>
</evidence>
<dbReference type="PROSITE" id="PS51257">
    <property type="entry name" value="PROKAR_LIPOPROTEIN"/>
    <property type="match status" value="1"/>
</dbReference>
<keyword evidence="2" id="KW-0732">Signal</keyword>
<evidence type="ECO:0000313" key="3">
    <source>
        <dbReference type="EMBL" id="ABC25287.1"/>
    </source>
</evidence>
<dbReference type="AlphaFoldDB" id="Q2PYE0"/>
<feature type="chain" id="PRO_5004213827" evidence="2">
    <location>
        <begin position="23"/>
        <end position="112"/>
    </location>
</feature>
<sequence>MDVKRTLLAMALLLTSVFGVTGCGSDDDEAPVESRIKNSINCPSGSAKLGPNDSFGSLTKGICYTPIEASEDEAFMDDMEIDPYAPVASGNNDKRSPAIIGPDLDVDGGQSG</sequence>
<name>Q2PYE0_9BACT</name>
<accession>Q2PYE0</accession>
<proteinExistence type="predicted"/>
<organism evidence="3">
    <name type="scientific">uncultured marine bacterium Ant4E12</name>
    <dbReference type="NCBI Taxonomy" id="360424"/>
    <lineage>
        <taxon>Bacteria</taxon>
        <taxon>environmental samples</taxon>
    </lineage>
</organism>
<feature type="signal peptide" evidence="2">
    <location>
        <begin position="1"/>
        <end position="22"/>
    </location>
</feature>
<protein>
    <submittedName>
        <fullName evidence="3">Lipoprotein, putative</fullName>
    </submittedName>
</protein>